<accession>A0A075C0T7</accession>
<dbReference type="PANTHER" id="PTHR31147:SF1">
    <property type="entry name" value="ACYL TRANSFERASE 4"/>
    <property type="match status" value="1"/>
</dbReference>
<evidence type="ECO:0000256" key="1">
    <source>
        <dbReference type="ARBA" id="ARBA00005122"/>
    </source>
</evidence>
<reference evidence="6" key="1">
    <citation type="submission" date="2013-04" db="EMBL/GenBank/DDBJ databases">
        <title>Cloning the Flanking Sequences of bapt by Thermal Asymmetric Interlaced PCR.</title>
        <authorList>
            <person name="Lin C."/>
            <person name="Guo J."/>
            <person name="Zhao G."/>
        </authorList>
    </citation>
    <scope>NUCLEOTIDE SEQUENCE</scope>
</reference>
<keyword evidence="4" id="KW-0876">Taxol biosynthesis</keyword>
<organism evidence="6">
    <name type="scientific">Taxus cuspidata</name>
    <name type="common">Japanese yew</name>
    <dbReference type="NCBI Taxonomy" id="99806"/>
    <lineage>
        <taxon>Eukaryota</taxon>
        <taxon>Viridiplantae</taxon>
        <taxon>Streptophyta</taxon>
        <taxon>Embryophyta</taxon>
        <taxon>Tracheophyta</taxon>
        <taxon>Spermatophyta</taxon>
        <taxon>Pinopsida</taxon>
        <taxon>Pinidae</taxon>
        <taxon>Conifers II</taxon>
        <taxon>Cupressales</taxon>
        <taxon>Taxaceae</taxon>
        <taxon>Taxus</taxon>
    </lineage>
</organism>
<evidence type="ECO:0000256" key="4">
    <source>
        <dbReference type="ARBA" id="ARBA00023059"/>
    </source>
</evidence>
<dbReference type="GO" id="GO:0016746">
    <property type="term" value="F:acyltransferase activity"/>
    <property type="evidence" value="ECO:0007669"/>
    <property type="project" value="UniProtKB-KW"/>
</dbReference>
<dbReference type="GO" id="GO:0042617">
    <property type="term" value="P:paclitaxel biosynthetic process"/>
    <property type="evidence" value="ECO:0007669"/>
    <property type="project" value="UniProtKB-UniPathway"/>
</dbReference>
<dbReference type="SMR" id="A0A075C0T7"/>
<evidence type="ECO:0000313" key="6">
    <source>
        <dbReference type="EMBL" id="AGT51232.1"/>
    </source>
</evidence>
<dbReference type="EMBL" id="KC988329">
    <property type="protein sequence ID" value="AGT51232.1"/>
    <property type="molecule type" value="Genomic_DNA"/>
</dbReference>
<gene>
    <name evidence="6" type="primary">bapt</name>
</gene>
<evidence type="ECO:0000256" key="5">
    <source>
        <dbReference type="ARBA" id="ARBA00023315"/>
    </source>
</evidence>
<dbReference type="UniPathway" id="UPA00842"/>
<evidence type="ECO:0000256" key="3">
    <source>
        <dbReference type="ARBA" id="ARBA00022679"/>
    </source>
</evidence>
<sequence>MKKTGSFAEFHVNMIERVMVRPCLPSPKTILPLSAIDNMARAFSNVLLVYTANMDRVSADPAKVIREALSKVLVYYYPFAGRLRNKENGELEVECTGQGVLFLEAMADSDLSVLTDLDDYNPSFQQLIFSLPQDTDIEDLHLLIVQVTRFTCGGFVVGTNVYGSVCDAKGFGQFLQGMAEMARGEVKPSIEPIWNRELVKLEDCMPFRMSHLQIIHAPLIEEKFVQTSLVINFEIINHIRRRIMEECKESFSSFEIVAALVWLAKIKAFRIPHSENVKLLFAMDLRRSFNPPLPHGYYGNAFGIACAMDNVHDLLSGSLLRAIMIIKKSKFSLHKELNSKTVMSSSVVDVNTKFEDVVSISDWRHSIYYEVDFGWGDAMNVSTMLQQQEHEKSLPTYFSFLQSTKNMPDGIKMLMFMPPSKLKTFKIEIEAMINKYVTKVCPSKL</sequence>
<keyword evidence="5" id="KW-0012">Acyltransferase</keyword>
<dbReference type="PANTHER" id="PTHR31147">
    <property type="entry name" value="ACYL TRANSFERASE 4"/>
    <property type="match status" value="1"/>
</dbReference>
<dbReference type="AlphaFoldDB" id="A0A075C0T7"/>
<dbReference type="Gene3D" id="3.30.559.10">
    <property type="entry name" value="Chloramphenicol acetyltransferase-like domain"/>
    <property type="match status" value="2"/>
</dbReference>
<comment type="similarity">
    <text evidence="2">Belongs to the plant acyltransferase family.</text>
</comment>
<protein>
    <submittedName>
        <fullName evidence="6">Baccatin-aminophenylpropanoyl-13-O-transferase 3-amino-3-phenyl-propanoyltransferase</fullName>
    </submittedName>
</protein>
<dbReference type="InterPro" id="IPR023213">
    <property type="entry name" value="CAT-like_dom_sf"/>
</dbReference>
<name>A0A075C0T7_TAXCU</name>
<proteinExistence type="inferred from homology"/>
<comment type="pathway">
    <text evidence="1">Alkaloid biosynthesis; taxol biosynthesis.</text>
</comment>
<dbReference type="InterPro" id="IPR050898">
    <property type="entry name" value="Plant_acyltransferase"/>
</dbReference>
<evidence type="ECO:0000256" key="2">
    <source>
        <dbReference type="ARBA" id="ARBA00009861"/>
    </source>
</evidence>
<keyword evidence="3 6" id="KW-0808">Transferase</keyword>
<dbReference type="Pfam" id="PF02458">
    <property type="entry name" value="Transferase"/>
    <property type="match status" value="1"/>
</dbReference>